<dbReference type="SUPFAM" id="SSF89095">
    <property type="entry name" value="GatB/YqeY motif"/>
    <property type="match status" value="1"/>
</dbReference>
<dbReference type="PANTHER" id="PTHR28055:SF1">
    <property type="entry name" value="ALTERED INHERITANCE OF MITOCHONDRIA PROTEIN 41, MITOCHONDRIAL"/>
    <property type="match status" value="1"/>
</dbReference>
<evidence type="ECO:0008006" key="2">
    <source>
        <dbReference type="Google" id="ProtNLM"/>
    </source>
</evidence>
<dbReference type="Gene3D" id="1.10.10.410">
    <property type="match status" value="1"/>
</dbReference>
<protein>
    <recommendedName>
        <fullName evidence="2">GatB/YqeY domain-containing protein</fullName>
    </recommendedName>
</protein>
<dbReference type="GO" id="GO:0016884">
    <property type="term" value="F:carbon-nitrogen ligase activity, with glutamine as amido-N-donor"/>
    <property type="evidence" value="ECO:0007669"/>
    <property type="project" value="InterPro"/>
</dbReference>
<dbReference type="InterPro" id="IPR042184">
    <property type="entry name" value="YqeY/Aim41_N"/>
</dbReference>
<accession>A0A381Y7I2</accession>
<dbReference type="InterPro" id="IPR003789">
    <property type="entry name" value="Asn/Gln_tRNA_amidoTrase-B-like"/>
</dbReference>
<proteinExistence type="predicted"/>
<dbReference type="PANTHER" id="PTHR28055">
    <property type="entry name" value="ALTERED INHERITANCE OF MITOCHONDRIA PROTEIN 41, MITOCHONDRIAL"/>
    <property type="match status" value="1"/>
</dbReference>
<dbReference type="Gene3D" id="1.10.1510.10">
    <property type="entry name" value="Uncharacterised protein YqeY/AIM41 PF09424, N-terminal domain"/>
    <property type="match status" value="1"/>
</dbReference>
<dbReference type="Pfam" id="PF09424">
    <property type="entry name" value="YqeY"/>
    <property type="match status" value="1"/>
</dbReference>
<gene>
    <name evidence="1" type="ORF">METZ01_LOCUS125883</name>
</gene>
<dbReference type="AlphaFoldDB" id="A0A381Y7I2"/>
<name>A0A381Y7I2_9ZZZZ</name>
<dbReference type="InterPro" id="IPR023168">
    <property type="entry name" value="GatB_Yqey_C_2"/>
</dbReference>
<dbReference type="EMBL" id="UINC01017577">
    <property type="protein sequence ID" value="SVA73029.1"/>
    <property type="molecule type" value="Genomic_DNA"/>
</dbReference>
<sequence>MSLMDKVQQDMYIAMKSGNQIKTSTLRTLLSKLKDKKIDNEGNLTDSDSIKVIQKLVKQRKESADIYRNADREELAIKEEAELFELKTYLPEMMSENEIRQLIQDVIQETGAKNMDDIGKVMASVMQRGAGKLDGKKANKIVQELLQ</sequence>
<organism evidence="1">
    <name type="scientific">marine metagenome</name>
    <dbReference type="NCBI Taxonomy" id="408172"/>
    <lineage>
        <taxon>unclassified sequences</taxon>
        <taxon>metagenomes</taxon>
        <taxon>ecological metagenomes</taxon>
    </lineage>
</organism>
<dbReference type="InterPro" id="IPR019004">
    <property type="entry name" value="YqeY/Aim41"/>
</dbReference>
<reference evidence="1" key="1">
    <citation type="submission" date="2018-05" db="EMBL/GenBank/DDBJ databases">
        <authorList>
            <person name="Lanie J.A."/>
            <person name="Ng W.-L."/>
            <person name="Kazmierczak K.M."/>
            <person name="Andrzejewski T.M."/>
            <person name="Davidsen T.M."/>
            <person name="Wayne K.J."/>
            <person name="Tettelin H."/>
            <person name="Glass J.I."/>
            <person name="Rusch D."/>
            <person name="Podicherti R."/>
            <person name="Tsui H.-C.T."/>
            <person name="Winkler M.E."/>
        </authorList>
    </citation>
    <scope>NUCLEOTIDE SEQUENCE</scope>
</reference>
<evidence type="ECO:0000313" key="1">
    <source>
        <dbReference type="EMBL" id="SVA73029.1"/>
    </source>
</evidence>